<dbReference type="InterPro" id="IPR015422">
    <property type="entry name" value="PyrdxlP-dep_Trfase_small"/>
</dbReference>
<protein>
    <submittedName>
        <fullName evidence="4">Pyridoxal phosphate-dependent transferase</fullName>
    </submittedName>
</protein>
<dbReference type="GO" id="GO:0019346">
    <property type="term" value="P:transsulfuration"/>
    <property type="evidence" value="ECO:0007669"/>
    <property type="project" value="InterPro"/>
</dbReference>
<evidence type="ECO:0000256" key="1">
    <source>
        <dbReference type="ARBA" id="ARBA00001933"/>
    </source>
</evidence>
<dbReference type="GO" id="GO:0003962">
    <property type="term" value="F:cystathionine gamma-synthase activity"/>
    <property type="evidence" value="ECO:0007669"/>
    <property type="project" value="TreeGrafter"/>
</dbReference>
<dbReference type="AlphaFoldDB" id="A0AAE0MER5"/>
<evidence type="ECO:0000313" key="4">
    <source>
        <dbReference type="EMBL" id="KAK3329747.1"/>
    </source>
</evidence>
<dbReference type="Gene3D" id="3.40.640.10">
    <property type="entry name" value="Type I PLP-dependent aspartate aminotransferase-like (Major domain)"/>
    <property type="match status" value="1"/>
</dbReference>
<gene>
    <name evidence="4" type="ORF">B0H66DRAFT_527125</name>
</gene>
<dbReference type="PANTHER" id="PTHR42699:SF1">
    <property type="entry name" value="CYSTATHIONINE GAMMA-SYNTHASE-RELATED"/>
    <property type="match status" value="1"/>
</dbReference>
<dbReference type="PANTHER" id="PTHR42699">
    <property type="match status" value="1"/>
</dbReference>
<comment type="cofactor">
    <cofactor evidence="1 3">
        <name>pyridoxal 5'-phosphate</name>
        <dbReference type="ChEBI" id="CHEBI:597326"/>
    </cofactor>
</comment>
<keyword evidence="4" id="KW-0808">Transferase</keyword>
<name>A0AAE0MER5_9PEZI</name>
<keyword evidence="5" id="KW-1185">Reference proteome</keyword>
<dbReference type="InterPro" id="IPR015421">
    <property type="entry name" value="PyrdxlP-dep_Trfase_major"/>
</dbReference>
<dbReference type="InterPro" id="IPR051750">
    <property type="entry name" value="Trans-sulfuration_enzymes"/>
</dbReference>
<reference evidence="4" key="2">
    <citation type="submission" date="2023-06" db="EMBL/GenBank/DDBJ databases">
        <authorList>
            <consortium name="Lawrence Berkeley National Laboratory"/>
            <person name="Haridas S."/>
            <person name="Hensen N."/>
            <person name="Bonometti L."/>
            <person name="Westerberg I."/>
            <person name="Brannstrom I.O."/>
            <person name="Guillou S."/>
            <person name="Cros-Aarteil S."/>
            <person name="Calhoun S."/>
            <person name="Kuo A."/>
            <person name="Mondo S."/>
            <person name="Pangilinan J."/>
            <person name="Riley R."/>
            <person name="Labutti K."/>
            <person name="Andreopoulos B."/>
            <person name="Lipzen A."/>
            <person name="Chen C."/>
            <person name="Yanf M."/>
            <person name="Daum C."/>
            <person name="Ng V."/>
            <person name="Clum A."/>
            <person name="Steindorff A."/>
            <person name="Ohm R."/>
            <person name="Martin F."/>
            <person name="Silar P."/>
            <person name="Natvig D."/>
            <person name="Lalanne C."/>
            <person name="Gautier V."/>
            <person name="Ament-Velasquez S.L."/>
            <person name="Kruys A."/>
            <person name="Hutchinson M.I."/>
            <person name="Powell A.J."/>
            <person name="Barry K."/>
            <person name="Miller A.N."/>
            <person name="Grigoriev I.V."/>
            <person name="Debuchy R."/>
            <person name="Gladieux P."/>
            <person name="Thoren M.H."/>
            <person name="Johannesson H."/>
        </authorList>
    </citation>
    <scope>NUCLEOTIDE SEQUENCE</scope>
    <source>
        <strain evidence="4">CBS 118394</strain>
    </source>
</reference>
<dbReference type="EMBL" id="JAUEDM010000001">
    <property type="protein sequence ID" value="KAK3329747.1"/>
    <property type="molecule type" value="Genomic_DNA"/>
</dbReference>
<dbReference type="InterPro" id="IPR015424">
    <property type="entry name" value="PyrdxlP-dep_Trfase"/>
</dbReference>
<evidence type="ECO:0000256" key="2">
    <source>
        <dbReference type="ARBA" id="ARBA00022898"/>
    </source>
</evidence>
<dbReference type="Pfam" id="PF01053">
    <property type="entry name" value="Cys_Met_Meta_PP"/>
    <property type="match status" value="1"/>
</dbReference>
<dbReference type="InterPro" id="IPR000277">
    <property type="entry name" value="Cys/Met-Metab_PyrdxlP-dep_enz"/>
</dbReference>
<evidence type="ECO:0000313" key="5">
    <source>
        <dbReference type="Proteomes" id="UP001283341"/>
    </source>
</evidence>
<dbReference type="Proteomes" id="UP001283341">
    <property type="component" value="Unassembled WGS sequence"/>
</dbReference>
<organism evidence="4 5">
    <name type="scientific">Apodospora peruviana</name>
    <dbReference type="NCBI Taxonomy" id="516989"/>
    <lineage>
        <taxon>Eukaryota</taxon>
        <taxon>Fungi</taxon>
        <taxon>Dikarya</taxon>
        <taxon>Ascomycota</taxon>
        <taxon>Pezizomycotina</taxon>
        <taxon>Sordariomycetes</taxon>
        <taxon>Sordariomycetidae</taxon>
        <taxon>Sordariales</taxon>
        <taxon>Lasiosphaeriaceae</taxon>
        <taxon>Apodospora</taxon>
    </lineage>
</organism>
<sequence>MPININTEFGHSMPPEEDHNITIHAPGWDNAIKFRNGDPSVLNKMKSIYPRFGPWAQARHILFDISAKLSLPPDHGCLAFTSPEAFAYAKQFAASSHRSPPEVKLEQAELKFRVVDVGGVRLYVVVFPISKFKGIIGIWQVSGTGISTRLAEELLKHVDEMSVVDFEATGETEPLIVPETTYLAETNAHEKLRERIWALLKRSPIKPTDVSPNDVYLYSTGMSAILGLHKALMAIQEGSVVAIGAVFHHTWNLFEEAPAGFKHFGPADVKSGVVDKVEAYLINEAEAGRRISYLFVEFPSNPLEISVDLKALRELAVKYKFPLVVDETIGSFCNVDVLPAADVVITSLTKSFSGYANVMGGSVVLNPSSIFYHSALKPTFMTTYHNEYFSGDASRLLSNSDDYLSRSAILNRNALALANLVHSYCTPSGPVTDMLYPPFTDTAASYRSFMRPATPAFTPGYGCLLSIDFDSKDSAIVFYDALNVYKGPHLGAHLTLAVPFNDLVWGDPTHCDVAYHRAYGLRTEQVRISVGLEDEQDLVEAFKAALHACCEAARKK</sequence>
<dbReference type="GO" id="GO:0030170">
    <property type="term" value="F:pyridoxal phosphate binding"/>
    <property type="evidence" value="ECO:0007669"/>
    <property type="project" value="InterPro"/>
</dbReference>
<reference evidence="4" key="1">
    <citation type="journal article" date="2023" name="Mol. Phylogenet. Evol.">
        <title>Genome-scale phylogeny and comparative genomics of the fungal order Sordariales.</title>
        <authorList>
            <person name="Hensen N."/>
            <person name="Bonometti L."/>
            <person name="Westerberg I."/>
            <person name="Brannstrom I.O."/>
            <person name="Guillou S."/>
            <person name="Cros-Aarteil S."/>
            <person name="Calhoun S."/>
            <person name="Haridas S."/>
            <person name="Kuo A."/>
            <person name="Mondo S."/>
            <person name="Pangilinan J."/>
            <person name="Riley R."/>
            <person name="LaButti K."/>
            <person name="Andreopoulos B."/>
            <person name="Lipzen A."/>
            <person name="Chen C."/>
            <person name="Yan M."/>
            <person name="Daum C."/>
            <person name="Ng V."/>
            <person name="Clum A."/>
            <person name="Steindorff A."/>
            <person name="Ohm R.A."/>
            <person name="Martin F."/>
            <person name="Silar P."/>
            <person name="Natvig D.O."/>
            <person name="Lalanne C."/>
            <person name="Gautier V."/>
            <person name="Ament-Velasquez S.L."/>
            <person name="Kruys A."/>
            <person name="Hutchinson M.I."/>
            <person name="Powell A.J."/>
            <person name="Barry K."/>
            <person name="Miller A.N."/>
            <person name="Grigoriev I.V."/>
            <person name="Debuchy R."/>
            <person name="Gladieux P."/>
            <person name="Hiltunen Thoren M."/>
            <person name="Johannesson H."/>
        </authorList>
    </citation>
    <scope>NUCLEOTIDE SEQUENCE</scope>
    <source>
        <strain evidence="4">CBS 118394</strain>
    </source>
</reference>
<proteinExistence type="inferred from homology"/>
<dbReference type="Gene3D" id="3.90.1150.10">
    <property type="entry name" value="Aspartate Aminotransferase, domain 1"/>
    <property type="match status" value="1"/>
</dbReference>
<accession>A0AAE0MER5</accession>
<comment type="similarity">
    <text evidence="3">Belongs to the trans-sulfuration enzymes family.</text>
</comment>
<keyword evidence="2 3" id="KW-0663">Pyridoxal phosphate</keyword>
<comment type="caution">
    <text evidence="4">The sequence shown here is derived from an EMBL/GenBank/DDBJ whole genome shotgun (WGS) entry which is preliminary data.</text>
</comment>
<evidence type="ECO:0000256" key="3">
    <source>
        <dbReference type="RuleBase" id="RU362118"/>
    </source>
</evidence>
<dbReference type="SUPFAM" id="SSF53383">
    <property type="entry name" value="PLP-dependent transferases"/>
    <property type="match status" value="1"/>
</dbReference>